<feature type="transmembrane region" description="Helical" evidence="6">
    <location>
        <begin position="366"/>
        <end position="386"/>
    </location>
</feature>
<feature type="transmembrane region" description="Helical" evidence="6">
    <location>
        <begin position="76"/>
        <end position="97"/>
    </location>
</feature>
<dbReference type="GO" id="GO:0022857">
    <property type="term" value="F:transmembrane transporter activity"/>
    <property type="evidence" value="ECO:0007669"/>
    <property type="project" value="InterPro"/>
</dbReference>
<name>A0A9P7E6Z7_9AGAM</name>
<dbReference type="GeneID" id="64636041"/>
<dbReference type="PANTHER" id="PTHR43791">
    <property type="entry name" value="PERMEASE-RELATED"/>
    <property type="match status" value="1"/>
</dbReference>
<dbReference type="EMBL" id="JABBWG010000024">
    <property type="protein sequence ID" value="KAG1813136.1"/>
    <property type="molecule type" value="Genomic_DNA"/>
</dbReference>
<feature type="transmembrane region" description="Helical" evidence="6">
    <location>
        <begin position="109"/>
        <end position="129"/>
    </location>
</feature>
<feature type="transmembrane region" description="Helical" evidence="6">
    <location>
        <begin position="169"/>
        <end position="191"/>
    </location>
</feature>
<keyword evidence="9" id="KW-1185">Reference proteome</keyword>
<feature type="domain" description="Major facilitator superfamily (MFS) profile" evidence="7">
    <location>
        <begin position="42"/>
        <end position="454"/>
    </location>
</feature>
<dbReference type="InterPro" id="IPR036259">
    <property type="entry name" value="MFS_trans_sf"/>
</dbReference>
<evidence type="ECO:0000256" key="2">
    <source>
        <dbReference type="ARBA" id="ARBA00022448"/>
    </source>
</evidence>
<dbReference type="OrthoDB" id="2985014at2759"/>
<comment type="caution">
    <text evidence="8">The sequence shown here is derived from an EMBL/GenBank/DDBJ whole genome shotgun (WGS) entry which is preliminary data.</text>
</comment>
<dbReference type="FunFam" id="1.20.1250.20:FF:000013">
    <property type="entry name" value="MFS general substrate transporter"/>
    <property type="match status" value="1"/>
</dbReference>
<reference evidence="8" key="1">
    <citation type="journal article" date="2020" name="New Phytol.">
        <title>Comparative genomics reveals dynamic genome evolution in host specialist ectomycorrhizal fungi.</title>
        <authorList>
            <person name="Lofgren L.A."/>
            <person name="Nguyen N.H."/>
            <person name="Vilgalys R."/>
            <person name="Ruytinx J."/>
            <person name="Liao H.L."/>
            <person name="Branco S."/>
            <person name="Kuo A."/>
            <person name="LaButti K."/>
            <person name="Lipzen A."/>
            <person name="Andreopoulos W."/>
            <person name="Pangilinan J."/>
            <person name="Riley R."/>
            <person name="Hundley H."/>
            <person name="Na H."/>
            <person name="Barry K."/>
            <person name="Grigoriev I.V."/>
            <person name="Stajich J.E."/>
            <person name="Kennedy P.G."/>
        </authorList>
    </citation>
    <scope>NUCLEOTIDE SEQUENCE</scope>
    <source>
        <strain evidence="8">MN1</strain>
    </source>
</reference>
<dbReference type="GO" id="GO:0016020">
    <property type="term" value="C:membrane"/>
    <property type="evidence" value="ECO:0007669"/>
    <property type="project" value="UniProtKB-SubCell"/>
</dbReference>
<dbReference type="PANTHER" id="PTHR43791:SF6">
    <property type="entry name" value="TRANSPORTER, PUTATIVE (AFU_ORTHOLOGUE AFUA_1G16690)-RELATED"/>
    <property type="match status" value="1"/>
</dbReference>
<feature type="transmembrane region" description="Helical" evidence="6">
    <location>
        <begin position="135"/>
        <end position="157"/>
    </location>
</feature>
<dbReference type="RefSeq" id="XP_041191010.1">
    <property type="nucleotide sequence ID" value="XM_041342025.1"/>
</dbReference>
<keyword evidence="2" id="KW-0813">Transport</keyword>
<evidence type="ECO:0000256" key="3">
    <source>
        <dbReference type="ARBA" id="ARBA00022692"/>
    </source>
</evidence>
<gene>
    <name evidence="8" type="ORF">BJ212DRAFT_1569382</name>
</gene>
<accession>A0A9P7E6Z7</accession>
<evidence type="ECO:0000256" key="4">
    <source>
        <dbReference type="ARBA" id="ARBA00022989"/>
    </source>
</evidence>
<evidence type="ECO:0000259" key="7">
    <source>
        <dbReference type="PROSITE" id="PS50850"/>
    </source>
</evidence>
<dbReference type="InterPro" id="IPR011701">
    <property type="entry name" value="MFS"/>
</dbReference>
<evidence type="ECO:0000256" key="1">
    <source>
        <dbReference type="ARBA" id="ARBA00004141"/>
    </source>
</evidence>
<dbReference type="FunFam" id="1.20.1250.20:FF:000057">
    <property type="entry name" value="MFS general substrate transporter"/>
    <property type="match status" value="1"/>
</dbReference>
<dbReference type="SUPFAM" id="SSF103473">
    <property type="entry name" value="MFS general substrate transporter"/>
    <property type="match status" value="1"/>
</dbReference>
<protein>
    <submittedName>
        <fullName evidence="8">MFS general substrate transporter</fullName>
    </submittedName>
</protein>
<evidence type="ECO:0000313" key="8">
    <source>
        <dbReference type="EMBL" id="KAG1813136.1"/>
    </source>
</evidence>
<dbReference type="InterPro" id="IPR020846">
    <property type="entry name" value="MFS_dom"/>
</dbReference>
<dbReference type="Gene3D" id="1.20.1250.20">
    <property type="entry name" value="MFS general substrate transporter like domains"/>
    <property type="match status" value="2"/>
</dbReference>
<keyword evidence="4 6" id="KW-1133">Transmembrane helix</keyword>
<organism evidence="8 9">
    <name type="scientific">Suillus subaureus</name>
    <dbReference type="NCBI Taxonomy" id="48587"/>
    <lineage>
        <taxon>Eukaryota</taxon>
        <taxon>Fungi</taxon>
        <taxon>Dikarya</taxon>
        <taxon>Basidiomycota</taxon>
        <taxon>Agaricomycotina</taxon>
        <taxon>Agaricomycetes</taxon>
        <taxon>Agaricomycetidae</taxon>
        <taxon>Boletales</taxon>
        <taxon>Suillineae</taxon>
        <taxon>Suillaceae</taxon>
        <taxon>Suillus</taxon>
    </lineage>
</organism>
<dbReference type="Proteomes" id="UP000807769">
    <property type="component" value="Unassembled WGS sequence"/>
</dbReference>
<dbReference type="PROSITE" id="PS50850">
    <property type="entry name" value="MFS"/>
    <property type="match status" value="1"/>
</dbReference>
<keyword evidence="3 6" id="KW-0812">Transmembrane</keyword>
<feature type="transmembrane region" description="Helical" evidence="6">
    <location>
        <begin position="398"/>
        <end position="419"/>
    </location>
</feature>
<keyword evidence="5 6" id="KW-0472">Membrane</keyword>
<dbReference type="AlphaFoldDB" id="A0A9P7E6Z7"/>
<evidence type="ECO:0000256" key="5">
    <source>
        <dbReference type="ARBA" id="ARBA00023136"/>
    </source>
</evidence>
<feature type="transmembrane region" description="Helical" evidence="6">
    <location>
        <begin position="308"/>
        <end position="329"/>
    </location>
</feature>
<feature type="transmembrane region" description="Helical" evidence="6">
    <location>
        <begin position="431"/>
        <end position="452"/>
    </location>
</feature>
<feature type="transmembrane region" description="Helical" evidence="6">
    <location>
        <begin position="341"/>
        <end position="360"/>
    </location>
</feature>
<evidence type="ECO:0000256" key="6">
    <source>
        <dbReference type="SAM" id="Phobius"/>
    </source>
</evidence>
<comment type="subcellular location">
    <subcellularLocation>
        <location evidence="1">Membrane</location>
        <topology evidence="1">Multi-pass membrane protein</topology>
    </subcellularLocation>
</comment>
<dbReference type="Pfam" id="PF07690">
    <property type="entry name" value="MFS_1"/>
    <property type="match status" value="1"/>
</dbReference>
<proteinExistence type="predicted"/>
<evidence type="ECO:0000313" key="9">
    <source>
        <dbReference type="Proteomes" id="UP000807769"/>
    </source>
</evidence>
<feature type="transmembrane region" description="Helical" evidence="6">
    <location>
        <begin position="203"/>
        <end position="225"/>
    </location>
</feature>
<feature type="transmembrane region" description="Helical" evidence="6">
    <location>
        <begin position="276"/>
        <end position="296"/>
    </location>
</feature>
<sequence length="520" mass="58459">MPTLSDPTAVDAIDTINDLPKGVSCRARNDLERRLLRKLDLRMSILLILQTLNLVDRSNISNARLQGFEKDLHLHGQQYATTLSILYVGYIVMQVPGNMFLHWLEKPSVIIPSCMLAWGTISVLTGITTNYTGIVVARFFLGFAEAPFFPGIIFLVSKWYKRDELALRITLVSCGSFLSSAFGSLFASAILHSMQDKLGQAAWRWLFFIEGGITILVAICAIFTLPDFPHNTRWITPEERALVISRLAKDGNGKADELGKQTTMRGLQDAVSDWKVWWFAVAAMFQVVGQSFFAYFPTLCATLGYDTTVTLLLCAPPWVFAGMVGFILTWYSDKKQRRYKCFVVTNAFGALAFIISIFTMNKAARYIALFLMAQTVTGYLVLLGWINNTFAREPAKRAVAIALMNSMGQTGNVIGSYAWPLNWGPTYRYSYIISIAALGVSTGMFGGMYLYLKHLNVQIERNERDLCGTLTVTSLFDGVVDESLTSQYNYAPSVLQHRDTSWVKECSHTRVGETMRWRYR</sequence>